<proteinExistence type="predicted"/>
<dbReference type="Proteomes" id="UP001145742">
    <property type="component" value="Unassembled WGS sequence"/>
</dbReference>
<dbReference type="EMBL" id="WHWB01034445">
    <property type="protein sequence ID" value="KAJ7409911.1"/>
    <property type="molecule type" value="Genomic_DNA"/>
</dbReference>
<gene>
    <name evidence="1" type="ORF">WISP_111555</name>
</gene>
<evidence type="ECO:0000313" key="2">
    <source>
        <dbReference type="Proteomes" id="UP001145742"/>
    </source>
</evidence>
<protein>
    <submittedName>
        <fullName evidence="1">Uncharacterized protein</fullName>
    </submittedName>
</protein>
<evidence type="ECO:0000313" key="1">
    <source>
        <dbReference type="EMBL" id="KAJ7409911.1"/>
    </source>
</evidence>
<reference evidence="1" key="1">
    <citation type="submission" date="2019-10" db="EMBL/GenBank/DDBJ databases">
        <authorList>
            <person name="Soares A.E.R."/>
            <person name="Aleixo A."/>
            <person name="Schneider P."/>
            <person name="Miyaki C.Y."/>
            <person name="Schneider M.P."/>
            <person name="Mello C."/>
            <person name="Vasconcelos A.T.R."/>
        </authorList>
    </citation>
    <scope>NUCLEOTIDE SEQUENCE</scope>
    <source>
        <tissue evidence="1">Muscle</tissue>
    </source>
</reference>
<organism evidence="1 2">
    <name type="scientific">Willisornis vidua</name>
    <name type="common">Xingu scale-backed antbird</name>
    <dbReference type="NCBI Taxonomy" id="1566151"/>
    <lineage>
        <taxon>Eukaryota</taxon>
        <taxon>Metazoa</taxon>
        <taxon>Chordata</taxon>
        <taxon>Craniata</taxon>
        <taxon>Vertebrata</taxon>
        <taxon>Euteleostomi</taxon>
        <taxon>Archelosauria</taxon>
        <taxon>Archosauria</taxon>
        <taxon>Dinosauria</taxon>
        <taxon>Saurischia</taxon>
        <taxon>Theropoda</taxon>
        <taxon>Coelurosauria</taxon>
        <taxon>Aves</taxon>
        <taxon>Neognathae</taxon>
        <taxon>Neoaves</taxon>
        <taxon>Telluraves</taxon>
        <taxon>Australaves</taxon>
        <taxon>Passeriformes</taxon>
        <taxon>Thamnophilidae</taxon>
        <taxon>Willisornis</taxon>
    </lineage>
</organism>
<comment type="caution">
    <text evidence="1">The sequence shown here is derived from an EMBL/GenBank/DDBJ whole genome shotgun (WGS) entry which is preliminary data.</text>
</comment>
<name>A0ABQ9CVB2_9PASS</name>
<keyword evidence="2" id="KW-1185">Reference proteome</keyword>
<accession>A0ABQ9CVB2</accession>
<sequence length="173" mass="20117">MMRKNAFFKVMGMKCVSTYSSGPNTHIFDTAFENAKDRNIAIKQSNIAVNQSRYDKNFIQIRRVYPINFPGLHKKEEDQKSFFEFLVLNKHLGEWGIDDQSLVLLNNVVLPLNEQTEGCLTQELQTTQVCNLTREAKRPPKEAMTFGKELQRPDSFVKYYENTPIRQICFNQA</sequence>